<sequence>MSEVVRAWVWGWSLCRDSASPVAEPDGFRIDVAKPGHRVRYVLPGADSVRERAAALSAPGTWLKVCAPREQVLPRLTEPWLAVEPEYLMSLHLPGTPAPAAPAGYSVSLEPTRGYHELVVRAPDGGLAAHGRFAVHERTATVDQVWTDPAHRRRGLGRVVMGGLADRALGLGAAKAVLVSTVVGRQLYESLSWRVESEVTAAHLPEPH</sequence>
<feature type="domain" description="N-acetyltransferase" evidence="1">
    <location>
        <begin position="71"/>
        <end position="208"/>
    </location>
</feature>
<reference evidence="2 3" key="1">
    <citation type="submission" date="2021-03" db="EMBL/GenBank/DDBJ databases">
        <title>Sequencing the genomes of 1000 actinobacteria strains.</title>
        <authorList>
            <person name="Klenk H.-P."/>
        </authorList>
    </citation>
    <scope>NUCLEOTIDE SEQUENCE [LARGE SCALE GENOMIC DNA]</scope>
    <source>
        <strain evidence="2 3">DSM 44580</strain>
    </source>
</reference>
<dbReference type="Proteomes" id="UP001519363">
    <property type="component" value="Unassembled WGS sequence"/>
</dbReference>
<dbReference type="PROSITE" id="PS51186">
    <property type="entry name" value="GNAT"/>
    <property type="match status" value="1"/>
</dbReference>
<dbReference type="Pfam" id="PF00583">
    <property type="entry name" value="Acetyltransf_1"/>
    <property type="match status" value="1"/>
</dbReference>
<dbReference type="InterPro" id="IPR016181">
    <property type="entry name" value="Acyl_CoA_acyltransferase"/>
</dbReference>
<keyword evidence="3" id="KW-1185">Reference proteome</keyword>
<dbReference type="CDD" id="cd04301">
    <property type="entry name" value="NAT_SF"/>
    <property type="match status" value="1"/>
</dbReference>
<evidence type="ECO:0000259" key="1">
    <source>
        <dbReference type="PROSITE" id="PS51186"/>
    </source>
</evidence>
<evidence type="ECO:0000313" key="2">
    <source>
        <dbReference type="EMBL" id="MBP2471648.1"/>
    </source>
</evidence>
<proteinExistence type="predicted"/>
<dbReference type="EMBL" id="JAGIOO010000001">
    <property type="protein sequence ID" value="MBP2471648.1"/>
    <property type="molecule type" value="Genomic_DNA"/>
</dbReference>
<dbReference type="RefSeq" id="WP_086788027.1">
    <property type="nucleotide sequence ID" value="NZ_JAGIOO010000001.1"/>
</dbReference>
<dbReference type="SUPFAM" id="SSF55729">
    <property type="entry name" value="Acyl-CoA N-acyltransferases (Nat)"/>
    <property type="match status" value="1"/>
</dbReference>
<protein>
    <submittedName>
        <fullName evidence="2">GNAT superfamily N-acetyltransferase</fullName>
    </submittedName>
</protein>
<name>A0ABS5A4Y8_9PSEU</name>
<organism evidence="2 3">
    <name type="scientific">Crossiella equi</name>
    <dbReference type="NCBI Taxonomy" id="130796"/>
    <lineage>
        <taxon>Bacteria</taxon>
        <taxon>Bacillati</taxon>
        <taxon>Actinomycetota</taxon>
        <taxon>Actinomycetes</taxon>
        <taxon>Pseudonocardiales</taxon>
        <taxon>Pseudonocardiaceae</taxon>
        <taxon>Crossiella</taxon>
    </lineage>
</organism>
<accession>A0ABS5A4Y8</accession>
<gene>
    <name evidence="2" type="ORF">JOF53_000520</name>
</gene>
<dbReference type="Gene3D" id="3.40.630.30">
    <property type="match status" value="1"/>
</dbReference>
<dbReference type="InterPro" id="IPR000182">
    <property type="entry name" value="GNAT_dom"/>
</dbReference>
<comment type="caution">
    <text evidence="2">The sequence shown here is derived from an EMBL/GenBank/DDBJ whole genome shotgun (WGS) entry which is preliminary data.</text>
</comment>
<evidence type="ECO:0000313" key="3">
    <source>
        <dbReference type="Proteomes" id="UP001519363"/>
    </source>
</evidence>